<dbReference type="InterPro" id="IPR020456">
    <property type="entry name" value="Acylphosphatase"/>
</dbReference>
<keyword evidence="9" id="KW-1185">Reference proteome</keyword>
<feature type="domain" description="Acylphosphatase-like" evidence="7">
    <location>
        <begin position="8"/>
        <end position="93"/>
    </location>
</feature>
<comment type="caution">
    <text evidence="8">The sequence shown here is derived from an EMBL/GenBank/DDBJ whole genome shotgun (WGS) entry which is preliminary data.</text>
</comment>
<organism evidence="8 9">
    <name type="scientific">Uliginosibacterium paludis</name>
    <dbReference type="NCBI Taxonomy" id="1615952"/>
    <lineage>
        <taxon>Bacteria</taxon>
        <taxon>Pseudomonadati</taxon>
        <taxon>Pseudomonadota</taxon>
        <taxon>Betaproteobacteria</taxon>
        <taxon>Rhodocyclales</taxon>
        <taxon>Zoogloeaceae</taxon>
        <taxon>Uliginosibacterium</taxon>
    </lineage>
</organism>
<gene>
    <name evidence="8" type="ORF">ABVT11_15090</name>
</gene>
<evidence type="ECO:0000256" key="1">
    <source>
        <dbReference type="ARBA" id="ARBA00005614"/>
    </source>
</evidence>
<evidence type="ECO:0000256" key="4">
    <source>
        <dbReference type="PROSITE-ProRule" id="PRU00520"/>
    </source>
</evidence>
<dbReference type="EMBL" id="JBEWLZ010000009">
    <property type="protein sequence ID" value="MET1491162.1"/>
    <property type="molecule type" value="Genomic_DNA"/>
</dbReference>
<proteinExistence type="inferred from homology"/>
<dbReference type="InterPro" id="IPR017968">
    <property type="entry name" value="Acylphosphatase_CS"/>
</dbReference>
<feature type="active site" evidence="4">
    <location>
        <position position="23"/>
    </location>
</feature>
<dbReference type="PANTHER" id="PTHR47268">
    <property type="entry name" value="ACYLPHOSPHATASE"/>
    <property type="match status" value="1"/>
</dbReference>
<accession>A0ABV2CUQ8</accession>
<evidence type="ECO:0000256" key="2">
    <source>
        <dbReference type="ARBA" id="ARBA00012150"/>
    </source>
</evidence>
<comment type="catalytic activity">
    <reaction evidence="3 4 5">
        <text>an acyl phosphate + H2O = a carboxylate + phosphate + H(+)</text>
        <dbReference type="Rhea" id="RHEA:14965"/>
        <dbReference type="ChEBI" id="CHEBI:15377"/>
        <dbReference type="ChEBI" id="CHEBI:15378"/>
        <dbReference type="ChEBI" id="CHEBI:29067"/>
        <dbReference type="ChEBI" id="CHEBI:43474"/>
        <dbReference type="ChEBI" id="CHEBI:59918"/>
        <dbReference type="EC" id="3.6.1.7"/>
    </reaction>
</comment>
<reference evidence="8 9" key="1">
    <citation type="submission" date="2024-07" db="EMBL/GenBank/DDBJ databases">
        <title>Uliginosibacterium paludis KCTC:42655.</title>
        <authorList>
            <person name="Kim M.K."/>
        </authorList>
    </citation>
    <scope>NUCLEOTIDE SEQUENCE [LARGE SCALE GENOMIC DNA]</scope>
    <source>
        <strain evidence="8 9">KCTC 42655</strain>
    </source>
</reference>
<evidence type="ECO:0000256" key="3">
    <source>
        <dbReference type="ARBA" id="ARBA00047645"/>
    </source>
</evidence>
<dbReference type="EC" id="3.6.1.7" evidence="2 4"/>
<evidence type="ECO:0000313" key="8">
    <source>
        <dbReference type="EMBL" id="MET1491162.1"/>
    </source>
</evidence>
<evidence type="ECO:0000313" key="9">
    <source>
        <dbReference type="Proteomes" id="UP001548590"/>
    </source>
</evidence>
<dbReference type="Proteomes" id="UP001548590">
    <property type="component" value="Unassembled WGS sequence"/>
</dbReference>
<dbReference type="PROSITE" id="PS00151">
    <property type="entry name" value="ACYLPHOSPHATASE_2"/>
    <property type="match status" value="1"/>
</dbReference>
<dbReference type="PROSITE" id="PS51160">
    <property type="entry name" value="ACYLPHOSPHATASE_3"/>
    <property type="match status" value="1"/>
</dbReference>
<sequence>MKTDTSEARLIRVRGRVQGVGFRWSLAEQAVRCGLQGWVRNCGDGTVEALVWGGAEAVAALLFWASLGPPAARVDELSVERVDERPPGFQRLPDA</sequence>
<dbReference type="PRINTS" id="PR00112">
    <property type="entry name" value="ACYLPHPHTASE"/>
</dbReference>
<dbReference type="PROSITE" id="PS00150">
    <property type="entry name" value="ACYLPHOSPHATASE_1"/>
    <property type="match status" value="1"/>
</dbReference>
<name>A0ABV2CUQ8_9RHOO</name>
<keyword evidence="4 5" id="KW-0378">Hydrolase</keyword>
<evidence type="ECO:0000256" key="5">
    <source>
        <dbReference type="RuleBase" id="RU000553"/>
    </source>
</evidence>
<dbReference type="InterPro" id="IPR036046">
    <property type="entry name" value="Acylphosphatase-like_dom_sf"/>
</dbReference>
<protein>
    <recommendedName>
        <fullName evidence="2 4">Acylphosphatase</fullName>
        <ecNumber evidence="2 4">3.6.1.7</ecNumber>
    </recommendedName>
</protein>
<dbReference type="InterPro" id="IPR001792">
    <property type="entry name" value="Acylphosphatase-like_dom"/>
</dbReference>
<evidence type="ECO:0000259" key="7">
    <source>
        <dbReference type="PROSITE" id="PS51160"/>
    </source>
</evidence>
<dbReference type="RefSeq" id="WP_345928668.1">
    <property type="nucleotide sequence ID" value="NZ_JBDIVF010000007.1"/>
</dbReference>
<dbReference type="SUPFAM" id="SSF54975">
    <property type="entry name" value="Acylphosphatase/BLUF domain-like"/>
    <property type="match status" value="1"/>
</dbReference>
<dbReference type="PANTHER" id="PTHR47268:SF4">
    <property type="entry name" value="ACYLPHOSPHATASE"/>
    <property type="match status" value="1"/>
</dbReference>
<dbReference type="Pfam" id="PF00708">
    <property type="entry name" value="Acylphosphatase"/>
    <property type="match status" value="1"/>
</dbReference>
<dbReference type="Gene3D" id="3.30.70.100">
    <property type="match status" value="1"/>
</dbReference>
<evidence type="ECO:0000256" key="6">
    <source>
        <dbReference type="RuleBase" id="RU004168"/>
    </source>
</evidence>
<feature type="active site" evidence="4">
    <location>
        <position position="41"/>
    </location>
</feature>
<comment type="similarity">
    <text evidence="1 6">Belongs to the acylphosphatase family.</text>
</comment>